<evidence type="ECO:0000256" key="5">
    <source>
        <dbReference type="ARBA" id="ARBA00022741"/>
    </source>
</evidence>
<feature type="domain" description="Histidine kinase/HSP90-like ATPase" evidence="11">
    <location>
        <begin position="322"/>
        <end position="415"/>
    </location>
</feature>
<feature type="compositionally biased region" description="Low complexity" evidence="9">
    <location>
        <begin position="415"/>
        <end position="430"/>
    </location>
</feature>
<dbReference type="GO" id="GO:0046983">
    <property type="term" value="F:protein dimerization activity"/>
    <property type="evidence" value="ECO:0007669"/>
    <property type="project" value="InterPro"/>
</dbReference>
<feature type="region of interest" description="Disordered" evidence="9">
    <location>
        <begin position="392"/>
        <end position="489"/>
    </location>
</feature>
<dbReference type="SMART" id="SM00387">
    <property type="entry name" value="HATPase_c"/>
    <property type="match status" value="1"/>
</dbReference>
<dbReference type="EC" id="2.7.13.3" evidence="2"/>
<evidence type="ECO:0000256" key="4">
    <source>
        <dbReference type="ARBA" id="ARBA00022679"/>
    </source>
</evidence>
<dbReference type="AlphaFoldDB" id="A0A255EML4"/>
<feature type="transmembrane region" description="Helical" evidence="10">
    <location>
        <begin position="59"/>
        <end position="75"/>
    </location>
</feature>
<reference evidence="12 13" key="1">
    <citation type="submission" date="2017-07" db="EMBL/GenBank/DDBJ databases">
        <title>Draft whole genome sequences of clinical Proprionibacteriaceae strains.</title>
        <authorList>
            <person name="Bernier A.-M."/>
            <person name="Bernard K."/>
            <person name="Domingo M.-C."/>
        </authorList>
    </citation>
    <scope>NUCLEOTIDE SEQUENCE [LARGE SCALE GENOMIC DNA]</scope>
    <source>
        <strain evidence="12 13">NML 160184</strain>
    </source>
</reference>
<feature type="transmembrane region" description="Helical" evidence="10">
    <location>
        <begin position="151"/>
        <end position="176"/>
    </location>
</feature>
<feature type="transmembrane region" description="Helical" evidence="10">
    <location>
        <begin position="29"/>
        <end position="47"/>
    </location>
</feature>
<keyword evidence="10" id="KW-1133">Transmembrane helix</keyword>
<evidence type="ECO:0000256" key="8">
    <source>
        <dbReference type="ARBA" id="ARBA00023012"/>
    </source>
</evidence>
<evidence type="ECO:0000259" key="11">
    <source>
        <dbReference type="SMART" id="SM00387"/>
    </source>
</evidence>
<dbReference type="GO" id="GO:0016020">
    <property type="term" value="C:membrane"/>
    <property type="evidence" value="ECO:0007669"/>
    <property type="project" value="InterPro"/>
</dbReference>
<dbReference type="Proteomes" id="UP000216533">
    <property type="component" value="Unassembled WGS sequence"/>
</dbReference>
<dbReference type="Pfam" id="PF02518">
    <property type="entry name" value="HATPase_c"/>
    <property type="match status" value="1"/>
</dbReference>
<comment type="catalytic activity">
    <reaction evidence="1">
        <text>ATP + protein L-histidine = ADP + protein N-phospho-L-histidine.</text>
        <dbReference type="EC" id="2.7.13.3"/>
    </reaction>
</comment>
<protein>
    <recommendedName>
        <fullName evidence="2">histidine kinase</fullName>
        <ecNumber evidence="2">2.7.13.3</ecNumber>
    </recommendedName>
</protein>
<dbReference type="PANTHER" id="PTHR24421">
    <property type="entry name" value="NITRATE/NITRITE SENSOR PROTEIN NARX-RELATED"/>
    <property type="match status" value="1"/>
</dbReference>
<comment type="caution">
    <text evidence="12">The sequence shown here is derived from an EMBL/GenBank/DDBJ whole genome shotgun (WGS) entry which is preliminary data.</text>
</comment>
<evidence type="ECO:0000256" key="10">
    <source>
        <dbReference type="SAM" id="Phobius"/>
    </source>
</evidence>
<keyword evidence="10" id="KW-0812">Transmembrane</keyword>
<proteinExistence type="predicted"/>
<organism evidence="12 13">
    <name type="scientific">Parenemella sanctibonifatiensis</name>
    <dbReference type="NCBI Taxonomy" id="2016505"/>
    <lineage>
        <taxon>Bacteria</taxon>
        <taxon>Bacillati</taxon>
        <taxon>Actinomycetota</taxon>
        <taxon>Actinomycetes</taxon>
        <taxon>Propionibacteriales</taxon>
        <taxon>Propionibacteriaceae</taxon>
        <taxon>Parenemella</taxon>
    </lineage>
</organism>
<keyword evidence="10" id="KW-0472">Membrane</keyword>
<keyword evidence="3" id="KW-0597">Phosphoprotein</keyword>
<gene>
    <name evidence="12" type="ORF">CGZ92_00655</name>
</gene>
<feature type="compositionally biased region" description="Low complexity" evidence="9">
    <location>
        <begin position="444"/>
        <end position="467"/>
    </location>
</feature>
<dbReference type="GO" id="GO:0005524">
    <property type="term" value="F:ATP binding"/>
    <property type="evidence" value="ECO:0007669"/>
    <property type="project" value="UniProtKB-KW"/>
</dbReference>
<feature type="compositionally biased region" description="Pro residues" evidence="9">
    <location>
        <begin position="431"/>
        <end position="443"/>
    </location>
</feature>
<keyword evidence="4" id="KW-0808">Transferase</keyword>
<evidence type="ECO:0000256" key="2">
    <source>
        <dbReference type="ARBA" id="ARBA00012438"/>
    </source>
</evidence>
<dbReference type="CDD" id="cd16917">
    <property type="entry name" value="HATPase_UhpB-NarQ-NarX-like"/>
    <property type="match status" value="1"/>
</dbReference>
<evidence type="ECO:0000313" key="13">
    <source>
        <dbReference type="Proteomes" id="UP000216533"/>
    </source>
</evidence>
<dbReference type="GO" id="GO:0000155">
    <property type="term" value="F:phosphorelay sensor kinase activity"/>
    <property type="evidence" value="ECO:0007669"/>
    <property type="project" value="InterPro"/>
</dbReference>
<dbReference type="InterPro" id="IPR011712">
    <property type="entry name" value="Sig_transdc_His_kin_sub3_dim/P"/>
</dbReference>
<keyword evidence="8" id="KW-0902">Two-component regulatory system</keyword>
<keyword evidence="5" id="KW-0547">Nucleotide-binding</keyword>
<sequence>MASARRLLRLAAVNLDRYAAPDVTPRDRTIDAVLTVSFATFTVMPYVGMAAQRSDSLDAWLWMLASCMMVAPLMLRRSYPMVMLAAMGLAGIFQVVVAPYPLASIMVVPIAVFSVARWVPSRDSRWAVWLGILGSVLGPARWAGTIGDAEFIVHFVFAAAFTFVCLGLVTTSYLIGRRVREDALTRETTARMKAHQQRLALIEREERSRTAEANARNQIARELHDIVAHSLSVIVVQAEGGRAMAVKKPEAAAEVLDTIADTSREALGDLRRIVGVLRNPSGESEEYAPTPGLEDIHEMVARTGSRILLIEKGTPPTHVSPALGLTAYRVVQESITNMLKHAGPQATAEVRVSYFPHCLDIVVVDNGRGRAAEGDGMGNGLQGMRERVGAMGGRLSARPGDTHGYRVHAVLPWGPTGSPSSASRRAAANPVPRPAPAARPAPTPAASDRTPTGAPAGPVTPAPSATGLPKQPVLPKRRTASTDSQPSFH</sequence>
<accession>A0A255EML4</accession>
<dbReference type="InterPro" id="IPR055558">
    <property type="entry name" value="DUF7134"/>
</dbReference>
<dbReference type="SUPFAM" id="SSF55874">
    <property type="entry name" value="ATPase domain of HSP90 chaperone/DNA topoisomerase II/histidine kinase"/>
    <property type="match status" value="1"/>
</dbReference>
<dbReference type="Gene3D" id="3.30.565.10">
    <property type="entry name" value="Histidine kinase-like ATPase, C-terminal domain"/>
    <property type="match status" value="1"/>
</dbReference>
<feature type="transmembrane region" description="Helical" evidence="10">
    <location>
        <begin position="126"/>
        <end position="145"/>
    </location>
</feature>
<feature type="transmembrane region" description="Helical" evidence="10">
    <location>
        <begin position="81"/>
        <end position="114"/>
    </location>
</feature>
<dbReference type="Pfam" id="PF23539">
    <property type="entry name" value="DUF7134"/>
    <property type="match status" value="1"/>
</dbReference>
<evidence type="ECO:0000256" key="7">
    <source>
        <dbReference type="ARBA" id="ARBA00022840"/>
    </source>
</evidence>
<name>A0A255EML4_9ACTN</name>
<dbReference type="PANTHER" id="PTHR24421:SF10">
    <property type="entry name" value="NITRATE_NITRITE SENSOR PROTEIN NARQ"/>
    <property type="match status" value="1"/>
</dbReference>
<keyword evidence="6 12" id="KW-0418">Kinase</keyword>
<evidence type="ECO:0000256" key="6">
    <source>
        <dbReference type="ARBA" id="ARBA00022777"/>
    </source>
</evidence>
<dbReference type="EMBL" id="NMVI01000003">
    <property type="protein sequence ID" value="OYN90692.1"/>
    <property type="molecule type" value="Genomic_DNA"/>
</dbReference>
<dbReference type="InterPro" id="IPR050482">
    <property type="entry name" value="Sensor_HK_TwoCompSys"/>
</dbReference>
<dbReference type="Gene3D" id="1.20.5.1930">
    <property type="match status" value="1"/>
</dbReference>
<keyword evidence="7" id="KW-0067">ATP-binding</keyword>
<evidence type="ECO:0000256" key="9">
    <source>
        <dbReference type="SAM" id="MobiDB-lite"/>
    </source>
</evidence>
<dbReference type="Pfam" id="PF07730">
    <property type="entry name" value="HisKA_3"/>
    <property type="match status" value="1"/>
</dbReference>
<dbReference type="InterPro" id="IPR003594">
    <property type="entry name" value="HATPase_dom"/>
</dbReference>
<dbReference type="InterPro" id="IPR036890">
    <property type="entry name" value="HATPase_C_sf"/>
</dbReference>
<evidence type="ECO:0000256" key="3">
    <source>
        <dbReference type="ARBA" id="ARBA00022553"/>
    </source>
</evidence>
<evidence type="ECO:0000256" key="1">
    <source>
        <dbReference type="ARBA" id="ARBA00000085"/>
    </source>
</evidence>
<evidence type="ECO:0000313" key="12">
    <source>
        <dbReference type="EMBL" id="OYN90692.1"/>
    </source>
</evidence>